<sequence>MGRREDSMCSSSPHDEEYVRGDSKKGGGSHKRRSYGSLQTLSEEYGVSRRKRRREISGSSSPSRSSSPRPPRARRTGRWHGERRQSPLASLSSSSTSSSSSSSLEDSDTSHGDSHLAPDDGQGHVARAGERTSSRPCLVEPRRHADLDDGSACPLYTSRGQEDGGNDDRRRQGDKLAESEVLPADGGPVHDGAIGMGMEVRECATKAQGGEEERKEDGCLHFAHGSPQLSPRRRFLASPSPKVSAHFSPTPSVSLSPHVQRSHSSETSSSPSSIHIPVWQSKPPRATPDARRGQRSPHPSPISPHRRRHRSSTTRSASSGRGSLGRGRSGTSHIKGESPCNPTPTPPPPSSPPPPLPPPPPPSPPPPSAPPPSSSPSLPSPPSSAPGLSPPSSPTPICSAPPEPGGDPREHGAGGVGHCELVQDTLSPLSSPESSGIDKQSDQRGGAQCHTDAPAVSREELERGNKAGQAKGKEVGQRDERGEGVVTDSCRVLTRSDAAVQDDRKEKRKARPRGDEGRAVEEDVDDHTDDDKERVKRVRRYDRKNVVGPREEGEIADEDDEEEEKEAGAPCTRRHMEGKGKNSGEMKSGSEAKRERKADSGQHDDDGGGGGKGCHWDESERREQGIGARRDEEEAGTRAQERRQQEWENDSGGKNEENGERRRDPAGRARREVERRLGSDVAAGDWREGRLRERGKNAGSRDKENGEKRMGEKAQGEEMGKHWESGMAAGLEERRRHREGHDKGGDRRTGKWRESRSAVAERDERRARHRGDDHLSLRHRKARDGGRQPGNRGRANEEDGGDDDDNDENRKMPRDRDRGDRVRMDNKTGPTKGDDELKGGGSKRSQDRAAKAENGGGNREPPSRHRNPDRMCNDGDGVEGRGREAGGTEYRHRDRKICKGEERERGDEEREKRSRRRERERASRRRREELGSRYDIDCDGGGRLERGGGENEEGGGCEDSKKGVIKAERGGERESDREREGRDHGSRKENGSRGGGDREREREEEGSKRQARRGGFEKRGNTDSSNRDKGEAEAGSRRGLRDARRRERGQQDRAGEGRINYSEEREEEARHGDGTEKKRQGGEDHSAGGSWAGAVDLKGSRRAIEGMDKRGSMETDSEEDWQERSRRRGSRRKRGRAESPVSERGTPEGKRRAFREDERAGRGEREGGRKKSGAVAAGATTAAAAAAAEERAGGNGESAKDSGSRGIRSGGEAVGGGGDKVATGLGKTGGVYIPPFKLAQMMKSVTDKTSEEYQRMTWDALRKSINGLVNKVNTSNVKNIVRELFAENLIRGRGVFARSILKSQMASPVFTPVYTAVVAVVNTKFQGLGELVLKRTILQFKRAFRRNDKPVCVAVTKFIAHLVNQQVAHEILALELLTLLLDQPTDDSVEVAVGFIKECGAILSDVAPTALHYVFERFRAVLHEGEIDKRVQFMIEGLFAIRKANFSGFPAVVPELDLVDTEDQVVHKLSLDDPLDPETGLDIFKPDPEYAEHEKKYEELKREILGDDDDEEDEDDGVESDDDEDDEEDENDDDDQSDQEAGGMQIEDQTDTNLVNLRRTIYLTIMSSVDFEEAGHKLLKIKLAPGQEMELCTMLLECCSQERTYLRYYGLLGQRFCNLDKRYQELFDECFMKQYAMIHRLETNKLRNVAKFFAHLLGTEALTWHVLAYIRLTEEDTTSSSRIFIKILFQELSEHLGLRRLNERLCEPAMQGSFEGIFPKDNPKNTRFAINFFTSIGLGGLTDGLREYLKSMPKLIMQQQKPILENGAFGEEEEEEGGEGRKRRVGSEGREEEESMTRSSSMTTSSSSTTTTSSRSLTSSTSGTSSGSDCESSGRGGSSSDDSDSADGRRSEEKRRRNRRSRKTSKSRSSKKTR</sequence>
<feature type="compositionally biased region" description="Low complexity" evidence="6">
    <location>
        <begin position="1797"/>
        <end position="1833"/>
    </location>
</feature>
<evidence type="ECO:0000259" key="7">
    <source>
        <dbReference type="PROSITE" id="PS51366"/>
    </source>
</evidence>
<dbReference type="InterPro" id="IPR050781">
    <property type="entry name" value="CWC22_splicing_factor"/>
</dbReference>
<evidence type="ECO:0000256" key="1">
    <source>
        <dbReference type="ARBA" id="ARBA00004123"/>
    </source>
</evidence>
<feature type="compositionally biased region" description="Basic residues" evidence="6">
    <location>
        <begin position="1125"/>
        <end position="1135"/>
    </location>
</feature>
<feature type="region of interest" description="Disordered" evidence="6">
    <location>
        <begin position="1502"/>
        <end position="1550"/>
    </location>
</feature>
<feature type="region of interest" description="Disordered" evidence="6">
    <location>
        <begin position="1"/>
        <end position="1219"/>
    </location>
</feature>
<feature type="compositionally biased region" description="Polar residues" evidence="6">
    <location>
        <begin position="424"/>
        <end position="438"/>
    </location>
</feature>
<feature type="compositionally biased region" description="Acidic residues" evidence="6">
    <location>
        <begin position="798"/>
        <end position="807"/>
    </location>
</feature>
<feature type="compositionally biased region" description="Acidic residues" evidence="6">
    <location>
        <begin position="554"/>
        <end position="565"/>
    </location>
</feature>
<dbReference type="SMART" id="SM00543">
    <property type="entry name" value="MIF4G"/>
    <property type="match status" value="1"/>
</dbReference>
<feature type="compositionally biased region" description="Basic and acidic residues" evidence="6">
    <location>
        <begin position="614"/>
        <end position="678"/>
    </location>
</feature>
<dbReference type="InterPro" id="IPR003890">
    <property type="entry name" value="MIF4G-like_typ-3"/>
</dbReference>
<evidence type="ECO:0000313" key="8">
    <source>
        <dbReference type="EMBL" id="GBG78031.1"/>
    </source>
</evidence>
<feature type="compositionally biased region" description="Basic and acidic residues" evidence="6">
    <location>
        <begin position="685"/>
        <end position="724"/>
    </location>
</feature>
<feature type="compositionally biased region" description="Basic and acidic residues" evidence="6">
    <location>
        <begin position="731"/>
        <end position="776"/>
    </location>
</feature>
<feature type="compositionally biased region" description="Basic and acidic residues" evidence="6">
    <location>
        <begin position="1098"/>
        <end position="1113"/>
    </location>
</feature>
<dbReference type="GO" id="GO:0000398">
    <property type="term" value="P:mRNA splicing, via spliceosome"/>
    <property type="evidence" value="ECO:0007669"/>
    <property type="project" value="TreeGrafter"/>
</dbReference>
<feature type="compositionally biased region" description="Basic and acidic residues" evidence="6">
    <location>
        <begin position="199"/>
        <end position="219"/>
    </location>
</feature>
<feature type="compositionally biased region" description="Basic and acidic residues" evidence="6">
    <location>
        <begin position="861"/>
        <end position="949"/>
    </location>
</feature>
<feature type="compositionally biased region" description="Low complexity" evidence="6">
    <location>
        <begin position="90"/>
        <end position="104"/>
    </location>
</feature>
<feature type="region of interest" description="Disordered" evidence="6">
    <location>
        <begin position="1761"/>
        <end position="1874"/>
    </location>
</feature>
<feature type="compositionally biased region" description="Basic and acidic residues" evidence="6">
    <location>
        <begin position="543"/>
        <end position="553"/>
    </location>
</feature>
<dbReference type="GO" id="GO:0003723">
    <property type="term" value="F:RNA binding"/>
    <property type="evidence" value="ECO:0007669"/>
    <property type="project" value="InterPro"/>
</dbReference>
<evidence type="ECO:0000256" key="6">
    <source>
        <dbReference type="SAM" id="MobiDB-lite"/>
    </source>
</evidence>
<comment type="caution">
    <text evidence="8">The sequence shown here is derived from an EMBL/GenBank/DDBJ whole genome shotgun (WGS) entry which is preliminary data.</text>
</comment>
<dbReference type="OrthoDB" id="1924287at2759"/>
<dbReference type="PANTHER" id="PTHR18034">
    <property type="entry name" value="CELL CYCLE CONTROL PROTEIN CWF22-RELATED"/>
    <property type="match status" value="1"/>
</dbReference>
<protein>
    <recommendedName>
        <fullName evidence="7">MI domain-containing protein</fullName>
    </recommendedName>
</protein>
<dbReference type="Proteomes" id="UP000265515">
    <property type="component" value="Unassembled WGS sequence"/>
</dbReference>
<dbReference type="InterPro" id="IPR003891">
    <property type="entry name" value="Initiation_fac_eIF4g_MI"/>
</dbReference>
<reference evidence="8 9" key="1">
    <citation type="journal article" date="2018" name="Cell">
        <title>The Chara Genome: Secondary Complexity and Implications for Plant Terrestrialization.</title>
        <authorList>
            <person name="Nishiyama T."/>
            <person name="Sakayama H."/>
            <person name="Vries J.D."/>
            <person name="Buschmann H."/>
            <person name="Saint-Marcoux D."/>
            <person name="Ullrich K.K."/>
            <person name="Haas F.B."/>
            <person name="Vanderstraeten L."/>
            <person name="Becker D."/>
            <person name="Lang D."/>
            <person name="Vosolsobe S."/>
            <person name="Rombauts S."/>
            <person name="Wilhelmsson P.K.I."/>
            <person name="Janitza P."/>
            <person name="Kern R."/>
            <person name="Heyl A."/>
            <person name="Rumpler F."/>
            <person name="Villalobos L.I.A.C."/>
            <person name="Clay J.M."/>
            <person name="Skokan R."/>
            <person name="Toyoda A."/>
            <person name="Suzuki Y."/>
            <person name="Kagoshima H."/>
            <person name="Schijlen E."/>
            <person name="Tajeshwar N."/>
            <person name="Catarino B."/>
            <person name="Hetherington A.J."/>
            <person name="Saltykova A."/>
            <person name="Bonnot C."/>
            <person name="Breuninger H."/>
            <person name="Symeonidi A."/>
            <person name="Radhakrishnan G.V."/>
            <person name="Van Nieuwerburgh F."/>
            <person name="Deforce D."/>
            <person name="Chang C."/>
            <person name="Karol K.G."/>
            <person name="Hedrich R."/>
            <person name="Ulvskov P."/>
            <person name="Glockner G."/>
            <person name="Delwiche C.F."/>
            <person name="Petrasek J."/>
            <person name="Van de Peer Y."/>
            <person name="Friml J."/>
            <person name="Beilby M."/>
            <person name="Dolan L."/>
            <person name="Kohara Y."/>
            <person name="Sugano S."/>
            <person name="Fujiyama A."/>
            <person name="Delaux P.-M."/>
            <person name="Quint M."/>
            <person name="TheiBen G."/>
            <person name="Hagemann M."/>
            <person name="Harholt J."/>
            <person name="Dunand C."/>
            <person name="Zachgo S."/>
            <person name="Langdale J."/>
            <person name="Maumus F."/>
            <person name="Straeten D.V.D."/>
            <person name="Gould S.B."/>
            <person name="Rensing S.A."/>
        </authorList>
    </citation>
    <scope>NUCLEOTIDE SEQUENCE [LARGE SCALE GENOMIC DNA]</scope>
    <source>
        <strain evidence="8 9">S276</strain>
    </source>
</reference>
<evidence type="ECO:0000256" key="2">
    <source>
        <dbReference type="ARBA" id="ARBA00006856"/>
    </source>
</evidence>
<feature type="compositionally biased region" description="Pro residues" evidence="6">
    <location>
        <begin position="341"/>
        <end position="405"/>
    </location>
</feature>
<feature type="domain" description="MI" evidence="7">
    <location>
        <begin position="1556"/>
        <end position="1672"/>
    </location>
</feature>
<keyword evidence="9" id="KW-1185">Reference proteome</keyword>
<dbReference type="InterPro" id="IPR016024">
    <property type="entry name" value="ARM-type_fold"/>
</dbReference>
<evidence type="ECO:0000256" key="4">
    <source>
        <dbReference type="ARBA" id="ARBA00023187"/>
    </source>
</evidence>
<dbReference type="STRING" id="69332.A0A388L6T4"/>
<feature type="compositionally biased region" description="Gly residues" evidence="6">
    <location>
        <begin position="1208"/>
        <end position="1219"/>
    </location>
</feature>
<feature type="compositionally biased region" description="Basic and acidic residues" evidence="6">
    <location>
        <begin position="1188"/>
        <end position="1203"/>
    </location>
</feature>
<feature type="compositionally biased region" description="Basic and acidic residues" evidence="6">
    <location>
        <begin position="512"/>
        <end position="521"/>
    </location>
</feature>
<dbReference type="Pfam" id="PF02847">
    <property type="entry name" value="MA3"/>
    <property type="match status" value="1"/>
</dbReference>
<dbReference type="SUPFAM" id="SSF48371">
    <property type="entry name" value="ARM repeat"/>
    <property type="match status" value="1"/>
</dbReference>
<dbReference type="EMBL" id="BFEA01000284">
    <property type="protein sequence ID" value="GBG78031.1"/>
    <property type="molecule type" value="Genomic_DNA"/>
</dbReference>
<feature type="compositionally biased region" description="Low complexity" evidence="6">
    <location>
        <begin position="57"/>
        <end position="67"/>
    </location>
</feature>
<dbReference type="FunFam" id="1.25.40.180:FF:000004">
    <property type="entry name" value="pre-mRNA-splicing factor CWC22 homolog"/>
    <property type="match status" value="1"/>
</dbReference>
<feature type="compositionally biased region" description="Basic and acidic residues" evidence="6">
    <location>
        <begin position="108"/>
        <end position="133"/>
    </location>
</feature>
<feature type="compositionally biased region" description="Basic and acidic residues" evidence="6">
    <location>
        <begin position="1145"/>
        <end position="1169"/>
    </location>
</feature>
<gene>
    <name evidence="8" type="ORF">CBR_g25966</name>
</gene>
<dbReference type="Gramene" id="GBG78031">
    <property type="protein sequence ID" value="GBG78031"/>
    <property type="gene ID" value="CBR_g25966"/>
</dbReference>
<dbReference type="PROSITE" id="PS51366">
    <property type="entry name" value="MI"/>
    <property type="match status" value="1"/>
</dbReference>
<feature type="compositionally biased region" description="Acidic residues" evidence="6">
    <location>
        <begin position="1506"/>
        <end position="1538"/>
    </location>
</feature>
<feature type="compositionally biased region" description="Basic and acidic residues" evidence="6">
    <location>
        <begin position="1"/>
        <end position="25"/>
    </location>
</feature>
<comment type="similarity">
    <text evidence="2">Belongs to the CWC22 family.</text>
</comment>
<organism evidence="8 9">
    <name type="scientific">Chara braunii</name>
    <name type="common">Braun's stonewort</name>
    <dbReference type="NCBI Taxonomy" id="69332"/>
    <lineage>
        <taxon>Eukaryota</taxon>
        <taxon>Viridiplantae</taxon>
        <taxon>Streptophyta</taxon>
        <taxon>Charophyceae</taxon>
        <taxon>Charales</taxon>
        <taxon>Characeae</taxon>
        <taxon>Chara</taxon>
    </lineage>
</organism>
<proteinExistence type="inferred from homology"/>
<evidence type="ECO:0000313" key="9">
    <source>
        <dbReference type="Proteomes" id="UP000265515"/>
    </source>
</evidence>
<dbReference type="Gene3D" id="1.25.40.180">
    <property type="match status" value="1"/>
</dbReference>
<feature type="compositionally biased region" description="Basic and acidic residues" evidence="6">
    <location>
        <begin position="160"/>
        <end position="178"/>
    </location>
</feature>
<accession>A0A388L6T4</accession>
<comment type="subcellular location">
    <subcellularLocation>
        <location evidence="1">Nucleus</location>
    </subcellularLocation>
</comment>
<feature type="compositionally biased region" description="Basic and acidic residues" evidence="6">
    <location>
        <begin position="457"/>
        <end position="483"/>
    </location>
</feature>
<dbReference type="SMART" id="SM00544">
    <property type="entry name" value="MA3"/>
    <property type="match status" value="1"/>
</dbReference>
<dbReference type="Pfam" id="PF02854">
    <property type="entry name" value="MIF4G"/>
    <property type="match status" value="1"/>
</dbReference>
<dbReference type="PANTHER" id="PTHR18034:SF3">
    <property type="entry name" value="PRE-MRNA-SPLICING FACTOR CWC22 HOMOLOG"/>
    <property type="match status" value="1"/>
</dbReference>
<feature type="compositionally biased region" description="Basic and acidic residues" evidence="6">
    <location>
        <begin position="574"/>
        <end position="606"/>
    </location>
</feature>
<dbReference type="GO" id="GO:0071013">
    <property type="term" value="C:catalytic step 2 spliceosome"/>
    <property type="evidence" value="ECO:0007669"/>
    <property type="project" value="TreeGrafter"/>
</dbReference>
<evidence type="ECO:0000256" key="3">
    <source>
        <dbReference type="ARBA" id="ARBA00022664"/>
    </source>
</evidence>
<feature type="compositionally biased region" description="Polar residues" evidence="6">
    <location>
        <begin position="247"/>
        <end position="259"/>
    </location>
</feature>
<keyword evidence="5" id="KW-0539">Nucleus</keyword>
<evidence type="ECO:0000256" key="5">
    <source>
        <dbReference type="ARBA" id="ARBA00023242"/>
    </source>
</evidence>
<keyword evidence="3" id="KW-0507">mRNA processing</keyword>
<feature type="compositionally biased region" description="Low complexity" evidence="6">
    <location>
        <begin position="1173"/>
        <end position="1187"/>
    </location>
</feature>
<keyword evidence="4" id="KW-0508">mRNA splicing</keyword>
<feature type="compositionally biased region" description="Basic residues" evidence="6">
    <location>
        <begin position="1856"/>
        <end position="1874"/>
    </location>
</feature>
<feature type="compositionally biased region" description="Basic and acidic residues" evidence="6">
    <location>
        <begin position="958"/>
        <end position="1086"/>
    </location>
</feature>
<name>A0A388L6T4_CHABU</name>
<feature type="compositionally biased region" description="Basic and acidic residues" evidence="6">
    <location>
        <begin position="808"/>
        <end position="851"/>
    </location>
</feature>
<feature type="compositionally biased region" description="Basic and acidic residues" evidence="6">
    <location>
        <begin position="1846"/>
        <end position="1855"/>
    </location>
</feature>